<evidence type="ECO:0000313" key="3">
    <source>
        <dbReference type="Proteomes" id="UP001157109"/>
    </source>
</evidence>
<protein>
    <recommendedName>
        <fullName evidence="1">NTP pyrophosphohydrolase MazG-like domain-containing protein</fullName>
    </recommendedName>
</protein>
<dbReference type="InterPro" id="IPR048015">
    <property type="entry name" value="NTP-PPase_MazG-like_N"/>
</dbReference>
<accession>A0ABQ6HR43</accession>
<comment type="caution">
    <text evidence="2">The sequence shown here is derived from an EMBL/GenBank/DDBJ whole genome shotgun (WGS) entry which is preliminary data.</text>
</comment>
<dbReference type="PANTHER" id="PTHR30522">
    <property type="entry name" value="NUCLEOSIDE TRIPHOSPHATE PYROPHOSPHOHYDROLASE"/>
    <property type="match status" value="1"/>
</dbReference>
<dbReference type="InterPro" id="IPR004518">
    <property type="entry name" value="MazG-like_dom"/>
</dbReference>
<dbReference type="SUPFAM" id="SSF101386">
    <property type="entry name" value="all-alpha NTP pyrophosphatases"/>
    <property type="match status" value="1"/>
</dbReference>
<gene>
    <name evidence="2" type="ORF">GCM10025862_25890</name>
</gene>
<proteinExistence type="predicted"/>
<dbReference type="Gene3D" id="1.10.287.1080">
    <property type="entry name" value="MazG-like"/>
    <property type="match status" value="1"/>
</dbReference>
<keyword evidence="3" id="KW-1185">Reference proteome</keyword>
<dbReference type="NCBIfam" id="TIGR00444">
    <property type="entry name" value="mazG"/>
    <property type="match status" value="1"/>
</dbReference>
<dbReference type="EMBL" id="BSUJ01000001">
    <property type="protein sequence ID" value="GMA20568.1"/>
    <property type="molecule type" value="Genomic_DNA"/>
</dbReference>
<evidence type="ECO:0000313" key="2">
    <source>
        <dbReference type="EMBL" id="GMA20568.1"/>
    </source>
</evidence>
<dbReference type="PANTHER" id="PTHR30522:SF0">
    <property type="entry name" value="NUCLEOSIDE TRIPHOSPHATE PYROPHOSPHOHYDROLASE"/>
    <property type="match status" value="1"/>
</dbReference>
<name>A0ABQ6HR43_9MICO</name>
<feature type="domain" description="NTP pyrophosphohydrolase MazG-like" evidence="1">
    <location>
        <begin position="30"/>
        <end position="105"/>
    </location>
</feature>
<dbReference type="Proteomes" id="UP001157109">
    <property type="component" value="Unassembled WGS sequence"/>
</dbReference>
<dbReference type="RefSeq" id="WP_241444122.1">
    <property type="nucleotide sequence ID" value="NZ_BSUJ01000001.1"/>
</dbReference>
<reference evidence="3" key="1">
    <citation type="journal article" date="2019" name="Int. J. Syst. Evol. Microbiol.">
        <title>The Global Catalogue of Microorganisms (GCM) 10K type strain sequencing project: providing services to taxonomists for standard genome sequencing and annotation.</title>
        <authorList>
            <consortium name="The Broad Institute Genomics Platform"/>
            <consortium name="The Broad Institute Genome Sequencing Center for Infectious Disease"/>
            <person name="Wu L."/>
            <person name="Ma J."/>
        </authorList>
    </citation>
    <scope>NUCLEOTIDE SEQUENCE [LARGE SCALE GENOMIC DNA]</scope>
    <source>
        <strain evidence="3">NBRC 105830</strain>
    </source>
</reference>
<dbReference type="Pfam" id="PF03819">
    <property type="entry name" value="MazG"/>
    <property type="match status" value="1"/>
</dbReference>
<evidence type="ECO:0000259" key="1">
    <source>
        <dbReference type="Pfam" id="PF03819"/>
    </source>
</evidence>
<organism evidence="2 3">
    <name type="scientific">Arsenicicoccus piscis</name>
    <dbReference type="NCBI Taxonomy" id="673954"/>
    <lineage>
        <taxon>Bacteria</taxon>
        <taxon>Bacillati</taxon>
        <taxon>Actinomycetota</taxon>
        <taxon>Actinomycetes</taxon>
        <taxon>Micrococcales</taxon>
        <taxon>Intrasporangiaceae</taxon>
        <taxon>Arsenicicoccus</taxon>
    </lineage>
</organism>
<dbReference type="CDD" id="cd11528">
    <property type="entry name" value="NTP-PPase_MazG_Nterm"/>
    <property type="match status" value="1"/>
</dbReference>
<sequence>MTERGSTLLELVQVMDRLRSPGGCPWDAEQTHASLAPYVVEEAHELAEAIDSGDREHLREELGDVLLQVVFHARVGQEDPADAFDIDDVAAGLIAKLKRRHPHVFADATVSGAADVEVSWEAIKAAEKPERAGILDGVPASLPALATATKLYTRLRRRDRLDLWPGSPTPAVDRAAGLAADPAAEPATDPAVDPAAALLAAVRACTEQGLDAEQLLRSATREIAERADRSAR</sequence>
<dbReference type="InterPro" id="IPR011551">
    <property type="entry name" value="NTP_PyrPHydrolase_MazG"/>
</dbReference>